<reference evidence="4" key="2">
    <citation type="submission" date="2020-09" db="EMBL/GenBank/DDBJ databases">
        <authorList>
            <person name="Sun Q."/>
            <person name="Sedlacek I."/>
        </authorList>
    </citation>
    <scope>NUCLEOTIDE SEQUENCE</scope>
    <source>
        <strain evidence="4">CCM 8606</strain>
    </source>
</reference>
<dbReference type="Pfam" id="PF12836">
    <property type="entry name" value="HHH_3"/>
    <property type="match status" value="1"/>
</dbReference>
<keyword evidence="5" id="KW-1185">Reference proteome</keyword>
<dbReference type="SUPFAM" id="SSF47781">
    <property type="entry name" value="RuvA domain 2-like"/>
    <property type="match status" value="1"/>
</dbReference>
<name>A0A8J3AFY0_9BIFI</name>
<dbReference type="InterPro" id="IPR003583">
    <property type="entry name" value="Hlx-hairpin-Hlx_DNA-bd_motif"/>
</dbReference>
<evidence type="ECO:0000256" key="1">
    <source>
        <dbReference type="SAM" id="MobiDB-lite"/>
    </source>
</evidence>
<proteinExistence type="predicted"/>
<dbReference type="PANTHER" id="PTHR21180:SF32">
    <property type="entry name" value="ENDONUCLEASE_EXONUCLEASE_PHOSPHATASE FAMILY DOMAIN-CONTAINING PROTEIN 1"/>
    <property type="match status" value="1"/>
</dbReference>
<dbReference type="SMART" id="SM00278">
    <property type="entry name" value="HhH1"/>
    <property type="match status" value="2"/>
</dbReference>
<protein>
    <submittedName>
        <fullName evidence="4">Competence protein ComEA</fullName>
    </submittedName>
</protein>
<dbReference type="AlphaFoldDB" id="A0A8J3AFY0"/>
<organism evidence="4 5">
    <name type="scientific">Galliscardovia ingluviei</name>
    <dbReference type="NCBI Taxonomy" id="1769422"/>
    <lineage>
        <taxon>Bacteria</taxon>
        <taxon>Bacillati</taxon>
        <taxon>Actinomycetota</taxon>
        <taxon>Actinomycetes</taxon>
        <taxon>Bifidobacteriales</taxon>
        <taxon>Bifidobacteriaceae</taxon>
        <taxon>Galliscardovia</taxon>
    </lineage>
</organism>
<dbReference type="InterPro" id="IPR051675">
    <property type="entry name" value="Endo/Exo/Phosphatase_dom_1"/>
</dbReference>
<comment type="caution">
    <text evidence="4">The sequence shown here is derived from an EMBL/GenBank/DDBJ whole genome shotgun (WGS) entry which is preliminary data.</text>
</comment>
<dbReference type="InterPro" id="IPR010994">
    <property type="entry name" value="RuvA_2-like"/>
</dbReference>
<sequence>MADCYTDKLHISNVEPQCSNPELQSAFTDSYREELESEHSTFTAENVANSAADAANVLIQQSLINKPALQDHERAQTEQLEQIGEDSLLGMLSGVKASDTEPATDLQNDLISPRGRMRLSLEPQHAVLLIIILMCALSLSVTLSVRQGIVLVRQAQHQEQLLAQHTVQDADNTGAHDPDGKDATDGTDDINTHVNTQQSVDSAHQNQNTQDRTEQVPESPSQQIAPAPQQQSTININTATAEQLQQLKGIGPTMAQRIIDYRNKHGHFSSIDELQQVKGIGVKTLAKIRDDISVGDAP</sequence>
<dbReference type="PANTHER" id="PTHR21180">
    <property type="entry name" value="ENDONUCLEASE/EXONUCLEASE/PHOSPHATASE FAMILY DOMAIN-CONTAINING PROTEIN 1"/>
    <property type="match status" value="1"/>
</dbReference>
<keyword evidence="2" id="KW-0472">Membrane</keyword>
<evidence type="ECO:0000259" key="3">
    <source>
        <dbReference type="SMART" id="SM00278"/>
    </source>
</evidence>
<feature type="domain" description="Helix-hairpin-helix DNA-binding motif class 1" evidence="3">
    <location>
        <begin position="242"/>
        <end position="261"/>
    </location>
</feature>
<dbReference type="Gene3D" id="1.10.150.320">
    <property type="entry name" value="Photosystem II 12 kDa extrinsic protein"/>
    <property type="match status" value="1"/>
</dbReference>
<feature type="compositionally biased region" description="Low complexity" evidence="1">
    <location>
        <begin position="219"/>
        <end position="230"/>
    </location>
</feature>
<dbReference type="GO" id="GO:0003677">
    <property type="term" value="F:DNA binding"/>
    <property type="evidence" value="ECO:0007669"/>
    <property type="project" value="InterPro"/>
</dbReference>
<reference evidence="4" key="1">
    <citation type="journal article" date="2014" name="Int. J. Syst. Evol. Microbiol.">
        <title>Complete genome sequence of Corynebacterium casei LMG S-19264T (=DSM 44701T), isolated from a smear-ripened cheese.</title>
        <authorList>
            <consortium name="US DOE Joint Genome Institute (JGI-PGF)"/>
            <person name="Walter F."/>
            <person name="Albersmeier A."/>
            <person name="Kalinowski J."/>
            <person name="Ruckert C."/>
        </authorList>
    </citation>
    <scope>NUCLEOTIDE SEQUENCE</scope>
    <source>
        <strain evidence="4">CCM 8606</strain>
    </source>
</reference>
<evidence type="ECO:0000313" key="4">
    <source>
        <dbReference type="EMBL" id="GGI13154.1"/>
    </source>
</evidence>
<dbReference type="GO" id="GO:0006281">
    <property type="term" value="P:DNA repair"/>
    <property type="evidence" value="ECO:0007669"/>
    <property type="project" value="InterPro"/>
</dbReference>
<dbReference type="Proteomes" id="UP000619536">
    <property type="component" value="Unassembled WGS sequence"/>
</dbReference>
<gene>
    <name evidence="4" type="ORF">GCM10007377_04540</name>
</gene>
<dbReference type="NCBIfam" id="TIGR00426">
    <property type="entry name" value="competence protein ComEA helix-hairpin-helix repeat region"/>
    <property type="match status" value="1"/>
</dbReference>
<feature type="transmembrane region" description="Helical" evidence="2">
    <location>
        <begin position="126"/>
        <end position="145"/>
    </location>
</feature>
<evidence type="ECO:0000313" key="5">
    <source>
        <dbReference type="Proteomes" id="UP000619536"/>
    </source>
</evidence>
<keyword evidence="2" id="KW-1133">Transmembrane helix</keyword>
<dbReference type="InterPro" id="IPR004509">
    <property type="entry name" value="Competence_ComEA_HhH"/>
</dbReference>
<feature type="domain" description="Helix-hairpin-helix DNA-binding motif class 1" evidence="3">
    <location>
        <begin position="272"/>
        <end position="291"/>
    </location>
</feature>
<feature type="compositionally biased region" description="Polar residues" evidence="1">
    <location>
        <begin position="192"/>
        <end position="210"/>
    </location>
</feature>
<feature type="compositionally biased region" description="Basic and acidic residues" evidence="1">
    <location>
        <begin position="174"/>
        <end position="184"/>
    </location>
</feature>
<dbReference type="EMBL" id="BMDH01000001">
    <property type="protein sequence ID" value="GGI13154.1"/>
    <property type="molecule type" value="Genomic_DNA"/>
</dbReference>
<keyword evidence="2" id="KW-0812">Transmembrane</keyword>
<evidence type="ECO:0000256" key="2">
    <source>
        <dbReference type="SAM" id="Phobius"/>
    </source>
</evidence>
<feature type="region of interest" description="Disordered" evidence="1">
    <location>
        <begin position="167"/>
        <end position="230"/>
    </location>
</feature>
<accession>A0A8J3AFY0</accession>